<feature type="transmembrane region" description="Helical" evidence="2">
    <location>
        <begin position="41"/>
        <end position="74"/>
    </location>
</feature>
<dbReference type="PANTHER" id="PTHR33269:SF17">
    <property type="entry name" value="NADH-UBIQUINONE OXIDOREDUCTASE CHAIN 6"/>
    <property type="match status" value="1"/>
</dbReference>
<dbReference type="EMBL" id="KM035411">
    <property type="protein sequence ID" value="AIE43813.1"/>
    <property type="molecule type" value="Genomic_DNA"/>
</dbReference>
<dbReference type="GO" id="GO:0008137">
    <property type="term" value="F:NADH dehydrogenase (ubiquinone) activity"/>
    <property type="evidence" value="ECO:0007669"/>
    <property type="project" value="UniProtKB-UniRule"/>
</dbReference>
<keyword evidence="2" id="KW-1133">Transmembrane helix</keyword>
<keyword evidence="2" id="KW-0520">NAD</keyword>
<accession>A0A068LEL0</accession>
<keyword evidence="2" id="KW-0813">Transport</keyword>
<keyword evidence="2" id="KW-0812">Transmembrane</keyword>
<evidence type="ECO:0000313" key="3">
    <source>
        <dbReference type="EMBL" id="AIE43813.1"/>
    </source>
</evidence>
<dbReference type="Gene3D" id="1.20.120.1200">
    <property type="entry name" value="NADH-ubiquinone/plastoquinone oxidoreductase chain 6, subunit NuoJ"/>
    <property type="match status" value="1"/>
</dbReference>
<gene>
    <name evidence="3" type="primary">nad6</name>
</gene>
<keyword evidence="2" id="KW-1278">Translocase</keyword>
<dbReference type="PANTHER" id="PTHR33269">
    <property type="entry name" value="NADH-UBIQUINONE OXIDOREDUCTASE CHAIN 6"/>
    <property type="match status" value="1"/>
</dbReference>
<reference evidence="3" key="1">
    <citation type="journal article" date="2014" name="Mitochondrial DNA">
        <title>The mitochondrial genome of the deep-sea glass sponge Lophophysema eversa (Porifera, Hexacinellida, Hyalonematidae).</title>
        <authorList>
            <person name="Zhang Y."/>
            <person name="Sun J."/>
            <person name="Li X."/>
            <person name="Qiu J.-W."/>
        </authorList>
    </citation>
    <scope>NUCLEOTIDE SEQUENCE</scope>
</reference>
<dbReference type="InterPro" id="IPR001457">
    <property type="entry name" value="NADH_UbQ/plastoQ_OxRdtase_su6"/>
</dbReference>
<proteinExistence type="inferred from homology"/>
<name>A0A068LEL0_9METZ</name>
<geneLocation type="mitochondrion" evidence="3"/>
<comment type="catalytic activity">
    <reaction evidence="2">
        <text>a ubiquinone + NADH + 5 H(+)(in) = a ubiquinol + NAD(+) + 4 H(+)(out)</text>
        <dbReference type="Rhea" id="RHEA:29091"/>
        <dbReference type="Rhea" id="RHEA-COMP:9565"/>
        <dbReference type="Rhea" id="RHEA-COMP:9566"/>
        <dbReference type="ChEBI" id="CHEBI:15378"/>
        <dbReference type="ChEBI" id="CHEBI:16389"/>
        <dbReference type="ChEBI" id="CHEBI:17976"/>
        <dbReference type="ChEBI" id="CHEBI:57540"/>
        <dbReference type="ChEBI" id="CHEBI:57945"/>
        <dbReference type="EC" id="7.1.1.2"/>
    </reaction>
</comment>
<dbReference type="EC" id="7.1.1.2" evidence="2"/>
<dbReference type="InterPro" id="IPR042106">
    <property type="entry name" value="Nuo/plastoQ_OxRdtase_6_NuoJ"/>
</dbReference>
<comment type="subcellular location">
    <subcellularLocation>
        <location evidence="2">Mitochondrion membrane</location>
        <topology evidence="2">Multi-pass membrane protein</topology>
    </subcellularLocation>
</comment>
<feature type="transmembrane region" description="Helical" evidence="2">
    <location>
        <begin position="141"/>
        <end position="161"/>
    </location>
</feature>
<protein>
    <recommendedName>
        <fullName evidence="1 2">NADH-ubiquinone oxidoreductase chain 6</fullName>
        <ecNumber evidence="2">7.1.1.2</ecNumber>
    </recommendedName>
</protein>
<keyword evidence="2" id="KW-0249">Electron transport</keyword>
<feature type="transmembrane region" description="Helical" evidence="2">
    <location>
        <begin position="86"/>
        <end position="104"/>
    </location>
</feature>
<keyword evidence="2" id="KW-0830">Ubiquinone</keyword>
<organism evidence="3">
    <name type="scientific">Lophophysema eversa</name>
    <dbReference type="NCBI Taxonomy" id="1510205"/>
    <lineage>
        <taxon>Eukaryota</taxon>
        <taxon>Metazoa</taxon>
        <taxon>Porifera</taxon>
        <taxon>Hexactinellida</taxon>
        <taxon>Amphidiscophora</taxon>
        <taxon>Amphidiscosida</taxon>
        <taxon>Hyalonematidae</taxon>
        <taxon>Lophophysema</taxon>
    </lineage>
</organism>
<evidence type="ECO:0000256" key="1">
    <source>
        <dbReference type="ARBA" id="ARBA00021095"/>
    </source>
</evidence>
<keyword evidence="2 3" id="KW-0496">Mitochondrion</keyword>
<comment type="function">
    <text evidence="2">Core subunit of the mitochondrial membrane respiratory chain NADH dehydrogenase (Complex I) which catalyzes electron transfer from NADH through the respiratory chain, using ubiquinone as an electron acceptor. Essential for the catalytic activity and assembly of complex I.</text>
</comment>
<dbReference type="Pfam" id="PF00499">
    <property type="entry name" value="Oxidored_q3"/>
    <property type="match status" value="1"/>
</dbReference>
<keyword evidence="2" id="KW-0472">Membrane</keyword>
<comment type="similarity">
    <text evidence="2">Belongs to the complex I subunit 6 family.</text>
</comment>
<keyword evidence="2" id="KW-0679">Respiratory chain</keyword>
<sequence>MKYLLTILCINIITCRFMMITITRTIQRTIWLILRYTNGCAILIILKLDFIALLTVIIYLGAIRILFLFIIMMIDSTHIEQQKERTNTTIIGTIIIITWILQILNSNLNNKTKIRNKAHNQIVTERNAEIIRNRLYTHQSWWFLLARIILLTAMIITMLFLPKNIKKSLTQQLLKQIQRITLNRLKSYYFI</sequence>
<dbReference type="GO" id="GO:0031966">
    <property type="term" value="C:mitochondrial membrane"/>
    <property type="evidence" value="ECO:0007669"/>
    <property type="project" value="UniProtKB-SubCell"/>
</dbReference>
<dbReference type="AlphaFoldDB" id="A0A068LEL0"/>
<evidence type="ECO:0000256" key="2">
    <source>
        <dbReference type="RuleBase" id="RU004430"/>
    </source>
</evidence>